<organism evidence="1">
    <name type="scientific">Spironucleus salmonicida</name>
    <dbReference type="NCBI Taxonomy" id="348837"/>
    <lineage>
        <taxon>Eukaryota</taxon>
        <taxon>Metamonada</taxon>
        <taxon>Diplomonadida</taxon>
        <taxon>Hexamitidae</taxon>
        <taxon>Hexamitinae</taxon>
        <taxon>Spironucleus</taxon>
    </lineage>
</organism>
<evidence type="ECO:0000313" key="1">
    <source>
        <dbReference type="EMBL" id="EST44341.1"/>
    </source>
</evidence>
<reference evidence="1" key="1">
    <citation type="journal article" date="2014" name="PLoS Genet.">
        <title>The Genome of Spironucleus salmonicida Highlights a Fish Pathogen Adapted to Fluctuating Environments.</title>
        <authorList>
            <person name="Xu F."/>
            <person name="Jerlstrom-Hultqvist J."/>
            <person name="Einarsson E."/>
            <person name="Astvaldsson A."/>
            <person name="Svard S.G."/>
            <person name="Andersson J.O."/>
        </authorList>
    </citation>
    <scope>NUCLEOTIDE SEQUENCE</scope>
</reference>
<protein>
    <submittedName>
        <fullName evidence="1">Uncharacterized protein</fullName>
    </submittedName>
</protein>
<accession>V6LKS7</accession>
<name>V6LKS7_9EUKA</name>
<proteinExistence type="predicted"/>
<dbReference type="AlphaFoldDB" id="V6LKS7"/>
<dbReference type="EMBL" id="KI546118">
    <property type="protein sequence ID" value="EST44341.1"/>
    <property type="molecule type" value="Genomic_DNA"/>
</dbReference>
<sequence>MMRVRRTSKSYSVKPKGRDTPWGCRARTNTRLRWTYFRITSLTLTCILLLSVVALKECRTWRPFNISYQMCPRTLHLEDYRSQKLEYTPSSHLCIDRQCLQNTGPTKMSLPSILLPSWSRYFTSRCLQRRQRLSERAYHRSATARLTDAGASPSTYTNQGL</sequence>
<gene>
    <name evidence="1" type="ORF">SS50377_15806</name>
</gene>